<comment type="similarity">
    <text evidence="1">Belongs to the thaumatin family.</text>
</comment>
<proteinExistence type="inferred from homology"/>
<dbReference type="Pfam" id="PF00314">
    <property type="entry name" value="Thaumatin"/>
    <property type="match status" value="1"/>
</dbReference>
<evidence type="ECO:0000256" key="1">
    <source>
        <dbReference type="ARBA" id="ARBA00010607"/>
    </source>
</evidence>
<evidence type="ECO:0000313" key="3">
    <source>
        <dbReference type="Proteomes" id="UP000075243"/>
    </source>
</evidence>
<protein>
    <submittedName>
        <fullName evidence="2">Uncharacterized protein</fullName>
    </submittedName>
</protein>
<dbReference type="PANTHER" id="PTHR31048">
    <property type="entry name" value="OS03G0233200 PROTEIN"/>
    <property type="match status" value="1"/>
</dbReference>
<keyword evidence="3" id="KW-1185">Reference proteome</keyword>
<name>A0A151TSG5_CAJCA</name>
<feature type="non-terminal residue" evidence="2">
    <location>
        <position position="1"/>
    </location>
</feature>
<organism evidence="2 3">
    <name type="scientific">Cajanus cajan</name>
    <name type="common">Pigeon pea</name>
    <name type="synonym">Cajanus indicus</name>
    <dbReference type="NCBI Taxonomy" id="3821"/>
    <lineage>
        <taxon>Eukaryota</taxon>
        <taxon>Viridiplantae</taxon>
        <taxon>Streptophyta</taxon>
        <taxon>Embryophyta</taxon>
        <taxon>Tracheophyta</taxon>
        <taxon>Spermatophyta</taxon>
        <taxon>Magnoliopsida</taxon>
        <taxon>eudicotyledons</taxon>
        <taxon>Gunneridae</taxon>
        <taxon>Pentapetalae</taxon>
        <taxon>rosids</taxon>
        <taxon>fabids</taxon>
        <taxon>Fabales</taxon>
        <taxon>Fabaceae</taxon>
        <taxon>Papilionoideae</taxon>
        <taxon>50 kb inversion clade</taxon>
        <taxon>NPAAA clade</taxon>
        <taxon>indigoferoid/millettioid clade</taxon>
        <taxon>Phaseoleae</taxon>
        <taxon>Cajanus</taxon>
    </lineage>
</organism>
<dbReference type="STRING" id="3821.A0A151TSG5"/>
<accession>A0A151TSG5</accession>
<dbReference type="SMART" id="SM00205">
    <property type="entry name" value="THN"/>
    <property type="match status" value="1"/>
</dbReference>
<dbReference type="Gramene" id="C.cajan_08935.t">
    <property type="protein sequence ID" value="C.cajan_08935.t.cds1"/>
    <property type="gene ID" value="C.cajan_08935"/>
</dbReference>
<evidence type="ECO:0000313" key="2">
    <source>
        <dbReference type="EMBL" id="KYP69987.1"/>
    </source>
</evidence>
<dbReference type="SUPFAM" id="SSF49870">
    <property type="entry name" value="Osmotin, thaumatin-like protein"/>
    <property type="match status" value="1"/>
</dbReference>
<dbReference type="EMBL" id="CM003605">
    <property type="protein sequence ID" value="KYP69987.1"/>
    <property type="molecule type" value="Genomic_DNA"/>
</dbReference>
<sequence>AANLNITNRCNYTVWVALMPKSATRLNPNESWSLNVAYDTERGCTFNSTCLTSDCNSMFTCNKMAGGIHVTISTSTIFLIHGFNIPMQLSPSYSCSSVQCAVNITRKQGFLITIRIKVNFQISI</sequence>
<dbReference type="Proteomes" id="UP000075243">
    <property type="component" value="Chromosome 3"/>
</dbReference>
<dbReference type="InterPro" id="IPR037176">
    <property type="entry name" value="Osmotin/thaumatin-like_sf"/>
</dbReference>
<dbReference type="Gene3D" id="2.60.110.10">
    <property type="entry name" value="Thaumatin"/>
    <property type="match status" value="1"/>
</dbReference>
<gene>
    <name evidence="2" type="ORF">KK1_009194</name>
</gene>
<reference evidence="2 3" key="1">
    <citation type="journal article" date="2012" name="Nat. Biotechnol.">
        <title>Draft genome sequence of pigeonpea (Cajanus cajan), an orphan legume crop of resource-poor farmers.</title>
        <authorList>
            <person name="Varshney R.K."/>
            <person name="Chen W."/>
            <person name="Li Y."/>
            <person name="Bharti A.K."/>
            <person name="Saxena R.K."/>
            <person name="Schlueter J.A."/>
            <person name="Donoghue M.T."/>
            <person name="Azam S."/>
            <person name="Fan G."/>
            <person name="Whaley A.M."/>
            <person name="Farmer A.D."/>
            <person name="Sheridan J."/>
            <person name="Iwata A."/>
            <person name="Tuteja R."/>
            <person name="Penmetsa R.V."/>
            <person name="Wu W."/>
            <person name="Upadhyaya H.D."/>
            <person name="Yang S.P."/>
            <person name="Shah T."/>
            <person name="Saxena K.B."/>
            <person name="Michael T."/>
            <person name="McCombie W.R."/>
            <person name="Yang B."/>
            <person name="Zhang G."/>
            <person name="Yang H."/>
            <person name="Wang J."/>
            <person name="Spillane C."/>
            <person name="Cook D.R."/>
            <person name="May G.D."/>
            <person name="Xu X."/>
            <person name="Jackson S.A."/>
        </authorList>
    </citation>
    <scope>NUCLEOTIDE SEQUENCE [LARGE SCALE GENOMIC DNA]</scope>
    <source>
        <strain evidence="3">cv. Asha</strain>
    </source>
</reference>
<dbReference type="AlphaFoldDB" id="A0A151TSG5"/>
<dbReference type="InterPro" id="IPR001938">
    <property type="entry name" value="Thaumatin"/>
</dbReference>